<dbReference type="InterPro" id="IPR013766">
    <property type="entry name" value="Thioredoxin_domain"/>
</dbReference>
<gene>
    <name evidence="2" type="ORF">GNZ18_22130</name>
</gene>
<sequence>MSIPGAVAALAAVLCVLNLVLTFGVIRRLREHTTLLSARGRAALDNPLVEIGTPAEPFSTVTVDDVEIDGGAFTGKTTVAFFSPDCEPCREKLPRFVDYAKSLPNPRESLLVAVVGDRADGRGFIDALAPYANVVSEQPFGPLGRAFGVRMYPTVLQVEPDERNRLVVVDNDVVF</sequence>
<feature type="domain" description="Thioredoxin" evidence="1">
    <location>
        <begin position="49"/>
        <end position="175"/>
    </location>
</feature>
<dbReference type="RefSeq" id="WP_156218410.1">
    <property type="nucleotide sequence ID" value="NZ_WOFH01000007.1"/>
</dbReference>
<organism evidence="2 3">
    <name type="scientific">Actinomadura litoris</name>
    <dbReference type="NCBI Taxonomy" id="2678616"/>
    <lineage>
        <taxon>Bacteria</taxon>
        <taxon>Bacillati</taxon>
        <taxon>Actinomycetota</taxon>
        <taxon>Actinomycetes</taxon>
        <taxon>Streptosporangiales</taxon>
        <taxon>Thermomonosporaceae</taxon>
        <taxon>Actinomadura</taxon>
    </lineage>
</organism>
<accession>A0A7K1L4C8</accession>
<reference evidence="2 3" key="1">
    <citation type="submission" date="2019-11" db="EMBL/GenBank/DDBJ databases">
        <authorList>
            <person name="Cao P."/>
        </authorList>
    </citation>
    <scope>NUCLEOTIDE SEQUENCE [LARGE SCALE GENOMIC DNA]</scope>
    <source>
        <strain evidence="2 3">NEAU-AAG5</strain>
    </source>
</reference>
<evidence type="ECO:0000313" key="2">
    <source>
        <dbReference type="EMBL" id="MUN39277.1"/>
    </source>
</evidence>
<evidence type="ECO:0000313" key="3">
    <source>
        <dbReference type="Proteomes" id="UP000432015"/>
    </source>
</evidence>
<proteinExistence type="predicted"/>
<name>A0A7K1L4C8_9ACTN</name>
<dbReference type="SUPFAM" id="SSF52833">
    <property type="entry name" value="Thioredoxin-like"/>
    <property type="match status" value="1"/>
</dbReference>
<dbReference type="AlphaFoldDB" id="A0A7K1L4C8"/>
<dbReference type="EMBL" id="WOFH01000007">
    <property type="protein sequence ID" value="MUN39277.1"/>
    <property type="molecule type" value="Genomic_DNA"/>
</dbReference>
<dbReference type="InterPro" id="IPR036249">
    <property type="entry name" value="Thioredoxin-like_sf"/>
</dbReference>
<dbReference type="PROSITE" id="PS51352">
    <property type="entry name" value="THIOREDOXIN_2"/>
    <property type="match status" value="1"/>
</dbReference>
<evidence type="ECO:0000259" key="1">
    <source>
        <dbReference type="PROSITE" id="PS51352"/>
    </source>
</evidence>
<keyword evidence="3" id="KW-1185">Reference proteome</keyword>
<comment type="caution">
    <text evidence="2">The sequence shown here is derived from an EMBL/GenBank/DDBJ whole genome shotgun (WGS) entry which is preliminary data.</text>
</comment>
<dbReference type="Gene3D" id="3.40.30.10">
    <property type="entry name" value="Glutaredoxin"/>
    <property type="match status" value="1"/>
</dbReference>
<protein>
    <recommendedName>
        <fullName evidence="1">Thioredoxin domain-containing protein</fullName>
    </recommendedName>
</protein>
<dbReference type="Proteomes" id="UP000432015">
    <property type="component" value="Unassembled WGS sequence"/>
</dbReference>